<protein>
    <submittedName>
        <fullName evidence="1">Uncharacterized protein</fullName>
    </submittedName>
</protein>
<sequence length="326" mass="36967">MPRPKHLCVLPCGGLLPEHFAPWTSSDLAPYVHYVPEELSGSHAFKPLFDGFIFNGIGSRPGRFMYPMYAAFGAAADQSDWLLWIDSLFAPGCNLDALNSLADRPLNVWVSIPYPQMLYTNFGKLNGRELHFMSAKDRYEAVEWWIDQFLERWNQVGNDFGNLGLRGFLWQRESIDKHDEPLVKMTNRFIASEGYHSLWLPQYGAYGAVKFSMLGFNDAAIHANYYGNAGMGVEWINHAAIMARSCGAGFQIICGKGILYNDTHFLDYLNLGLPEKNGYASSHLLVYQFPNQRLGDLSKKQPEDYERLYAFISGAYCKTSYPGIDY</sequence>
<dbReference type="AlphaFoldDB" id="A0A919Y292"/>
<proteinExistence type="predicted"/>
<gene>
    <name evidence="1" type="ORF">J41TS4_32940</name>
</gene>
<keyword evidence="2" id="KW-1185">Reference proteome</keyword>
<dbReference type="Pfam" id="PF16147">
    <property type="entry name" value="DUF4855"/>
    <property type="match status" value="1"/>
</dbReference>
<organism evidence="1 2">
    <name type="scientific">Paenibacillus apis</name>
    <dbReference type="NCBI Taxonomy" id="1792174"/>
    <lineage>
        <taxon>Bacteria</taxon>
        <taxon>Bacillati</taxon>
        <taxon>Bacillota</taxon>
        <taxon>Bacilli</taxon>
        <taxon>Bacillales</taxon>
        <taxon>Paenibacillaceae</taxon>
        <taxon>Paenibacillus</taxon>
    </lineage>
</organism>
<dbReference type="EMBL" id="BORS01000011">
    <property type="protein sequence ID" value="GIO43536.1"/>
    <property type="molecule type" value="Genomic_DNA"/>
</dbReference>
<accession>A0A919Y292</accession>
<comment type="caution">
    <text evidence="1">The sequence shown here is derived from an EMBL/GenBank/DDBJ whole genome shotgun (WGS) entry which is preliminary data.</text>
</comment>
<dbReference type="RefSeq" id="WP_301628720.1">
    <property type="nucleotide sequence ID" value="NZ_BORS01000011.1"/>
</dbReference>
<reference evidence="1" key="1">
    <citation type="submission" date="2021-03" db="EMBL/GenBank/DDBJ databases">
        <title>Antimicrobial resistance genes in bacteria isolated from Japanese honey, and their potential for conferring macrolide and lincosamide resistance in the American foulbrood pathogen Paenibacillus larvae.</title>
        <authorList>
            <person name="Okamoto M."/>
            <person name="Kumagai M."/>
            <person name="Kanamori H."/>
            <person name="Takamatsu D."/>
        </authorList>
    </citation>
    <scope>NUCLEOTIDE SEQUENCE</scope>
    <source>
        <strain evidence="1">J41TS4</strain>
    </source>
</reference>
<dbReference type="InterPro" id="IPR032329">
    <property type="entry name" value="DUF4855"/>
</dbReference>
<evidence type="ECO:0000313" key="1">
    <source>
        <dbReference type="EMBL" id="GIO43536.1"/>
    </source>
</evidence>
<dbReference type="Proteomes" id="UP000678895">
    <property type="component" value="Unassembled WGS sequence"/>
</dbReference>
<name>A0A919Y292_9BACL</name>
<evidence type="ECO:0000313" key="2">
    <source>
        <dbReference type="Proteomes" id="UP000678895"/>
    </source>
</evidence>